<dbReference type="InterPro" id="IPR013830">
    <property type="entry name" value="SGNH_hydro"/>
</dbReference>
<dbReference type="SUPFAM" id="SSF52266">
    <property type="entry name" value="SGNH hydrolase"/>
    <property type="match status" value="1"/>
</dbReference>
<dbReference type="Gene3D" id="3.40.50.1110">
    <property type="entry name" value="SGNH hydrolase"/>
    <property type="match status" value="1"/>
</dbReference>
<evidence type="ECO:0000259" key="1">
    <source>
        <dbReference type="Pfam" id="PF13472"/>
    </source>
</evidence>
<dbReference type="Pfam" id="PF13472">
    <property type="entry name" value="Lipase_GDSL_2"/>
    <property type="match status" value="1"/>
</dbReference>
<keyword evidence="3" id="KW-1185">Reference proteome</keyword>
<name>A0A846QPF2_9BACT</name>
<protein>
    <submittedName>
        <fullName evidence="2">Lysophospholipase L1-like esterase</fullName>
    </submittedName>
</protein>
<organism evidence="2 3">
    <name type="scientific">Desulfobaculum xiamenense</name>
    <dbReference type="NCBI Taxonomy" id="995050"/>
    <lineage>
        <taxon>Bacteria</taxon>
        <taxon>Pseudomonadati</taxon>
        <taxon>Thermodesulfobacteriota</taxon>
        <taxon>Desulfovibrionia</taxon>
        <taxon>Desulfovibrionales</taxon>
        <taxon>Desulfovibrionaceae</taxon>
        <taxon>Desulfobaculum</taxon>
    </lineage>
</organism>
<sequence length="226" mass="24035">MTTRNPKGHGHFVRPLFLLVLASLIALPLGCDAPARLSPLAADAVILAFGDSITHGTGSAGFGTVDPKASYPAQLQTLIGRTVIESGIPGETSDTGLARLRETLPTLHPTLVILCHGGNDMLRNTPEAQIERNLRAMIQLIREADADVLLVAVPHPGFALRPAPLYDNVAKDLHVVLERDILATILADTTLKSDPLHPNARGYALLADAIARRLVEAGAVERPSQP</sequence>
<comment type="caution">
    <text evidence="2">The sequence shown here is derived from an EMBL/GenBank/DDBJ whole genome shotgun (WGS) entry which is preliminary data.</text>
</comment>
<proteinExistence type="predicted"/>
<dbReference type="RefSeq" id="WP_167939714.1">
    <property type="nucleotide sequence ID" value="NZ_JAATJA010000001.1"/>
</dbReference>
<accession>A0A846QPF2</accession>
<gene>
    <name evidence="2" type="ORF">GGQ74_000229</name>
</gene>
<dbReference type="Proteomes" id="UP000580856">
    <property type="component" value="Unassembled WGS sequence"/>
</dbReference>
<reference evidence="2 3" key="1">
    <citation type="submission" date="2020-03" db="EMBL/GenBank/DDBJ databases">
        <title>Genomic Encyclopedia of Type Strains, Phase IV (KMG-IV): sequencing the most valuable type-strain genomes for metagenomic binning, comparative biology and taxonomic classification.</title>
        <authorList>
            <person name="Goeker M."/>
        </authorList>
    </citation>
    <scope>NUCLEOTIDE SEQUENCE [LARGE SCALE GENOMIC DNA]</scope>
    <source>
        <strain evidence="2 3">DSM 24233</strain>
    </source>
</reference>
<dbReference type="EMBL" id="JAATJA010000001">
    <property type="protein sequence ID" value="NJB66589.1"/>
    <property type="molecule type" value="Genomic_DNA"/>
</dbReference>
<evidence type="ECO:0000313" key="2">
    <source>
        <dbReference type="EMBL" id="NJB66589.1"/>
    </source>
</evidence>
<evidence type="ECO:0000313" key="3">
    <source>
        <dbReference type="Proteomes" id="UP000580856"/>
    </source>
</evidence>
<dbReference type="PANTHER" id="PTHR30383:SF24">
    <property type="entry name" value="THIOESTERASE 1_PROTEASE 1_LYSOPHOSPHOLIPASE L1"/>
    <property type="match status" value="1"/>
</dbReference>
<feature type="domain" description="SGNH hydrolase-type esterase" evidence="1">
    <location>
        <begin position="48"/>
        <end position="205"/>
    </location>
</feature>
<dbReference type="InterPro" id="IPR051532">
    <property type="entry name" value="Ester_Hydrolysis_Enzymes"/>
</dbReference>
<dbReference type="PANTHER" id="PTHR30383">
    <property type="entry name" value="THIOESTERASE 1/PROTEASE 1/LYSOPHOSPHOLIPASE L1"/>
    <property type="match status" value="1"/>
</dbReference>
<dbReference type="GO" id="GO:0004622">
    <property type="term" value="F:phosphatidylcholine lysophospholipase activity"/>
    <property type="evidence" value="ECO:0007669"/>
    <property type="project" value="TreeGrafter"/>
</dbReference>
<dbReference type="AlphaFoldDB" id="A0A846QPF2"/>
<dbReference type="InterPro" id="IPR036514">
    <property type="entry name" value="SGNH_hydro_sf"/>
</dbReference>